<proteinExistence type="predicted"/>
<dbReference type="GeneID" id="20092430"/>
<dbReference type="OrthoDB" id="118401at2759"/>
<reference evidence="1" key="1">
    <citation type="submission" date="2013-12" db="EMBL/GenBank/DDBJ databases">
        <title>The Genome Sequence of Aphanomyces invadans NJM9701.</title>
        <authorList>
            <consortium name="The Broad Institute Genomics Platform"/>
            <person name="Russ C."/>
            <person name="Tyler B."/>
            <person name="van West P."/>
            <person name="Dieguez-Uribeondo J."/>
            <person name="Young S.K."/>
            <person name="Zeng Q."/>
            <person name="Gargeya S."/>
            <person name="Fitzgerald M."/>
            <person name="Abouelleil A."/>
            <person name="Alvarado L."/>
            <person name="Chapman S.B."/>
            <person name="Gainer-Dewar J."/>
            <person name="Goldberg J."/>
            <person name="Griggs A."/>
            <person name="Gujja S."/>
            <person name="Hansen M."/>
            <person name="Howarth C."/>
            <person name="Imamovic A."/>
            <person name="Ireland A."/>
            <person name="Larimer J."/>
            <person name="McCowan C."/>
            <person name="Murphy C."/>
            <person name="Pearson M."/>
            <person name="Poon T.W."/>
            <person name="Priest M."/>
            <person name="Roberts A."/>
            <person name="Saif S."/>
            <person name="Shea T."/>
            <person name="Sykes S."/>
            <person name="Wortman J."/>
            <person name="Nusbaum C."/>
            <person name="Birren B."/>
        </authorList>
    </citation>
    <scope>NUCLEOTIDE SEQUENCE [LARGE SCALE GENOMIC DNA]</scope>
    <source>
        <strain evidence="1">NJM9701</strain>
    </source>
</reference>
<feature type="non-terminal residue" evidence="1">
    <location>
        <position position="1"/>
    </location>
</feature>
<evidence type="ECO:0008006" key="2">
    <source>
        <dbReference type="Google" id="ProtNLM"/>
    </source>
</evidence>
<name>A0A024T882_9STRA</name>
<dbReference type="EMBL" id="KI914363">
    <property type="protein sequence ID" value="ETV89791.1"/>
    <property type="molecule type" value="Genomic_DNA"/>
</dbReference>
<evidence type="ECO:0000313" key="1">
    <source>
        <dbReference type="EMBL" id="ETV89791.1"/>
    </source>
</evidence>
<dbReference type="VEuPathDB" id="FungiDB:H310_15380"/>
<dbReference type="RefSeq" id="XP_008881578.1">
    <property type="nucleotide sequence ID" value="XM_008883356.1"/>
</dbReference>
<protein>
    <recommendedName>
        <fullName evidence="2">Winged helix-turn helix domain-containing protein</fullName>
    </recommendedName>
</protein>
<gene>
    <name evidence="1" type="ORF">H310_15380</name>
</gene>
<sequence length="93" mass="11326">RYESTSSYDRKKTAAIARFSDEHKRWIVDFYCVNPNIFLDKCKKAFEVHFKTYISVSTIWRVIHAHGFTWKVFERRAMQVRQKDVQRFFDELA</sequence>
<dbReference type="STRING" id="157072.A0A024T882"/>
<accession>A0A024T882</accession>
<organism evidence="1">
    <name type="scientific">Aphanomyces invadans</name>
    <dbReference type="NCBI Taxonomy" id="157072"/>
    <lineage>
        <taxon>Eukaryota</taxon>
        <taxon>Sar</taxon>
        <taxon>Stramenopiles</taxon>
        <taxon>Oomycota</taxon>
        <taxon>Saprolegniomycetes</taxon>
        <taxon>Saprolegniales</taxon>
        <taxon>Verrucalvaceae</taxon>
        <taxon>Aphanomyces</taxon>
    </lineage>
</organism>
<dbReference type="AlphaFoldDB" id="A0A024T882"/>